<dbReference type="SUPFAM" id="SSF46689">
    <property type="entry name" value="Homeodomain-like"/>
    <property type="match status" value="1"/>
</dbReference>
<dbReference type="RefSeq" id="WP_239108787.1">
    <property type="nucleotide sequence ID" value="NZ_BOOF01000036.1"/>
</dbReference>
<dbReference type="InterPro" id="IPR003313">
    <property type="entry name" value="AraC-bd"/>
</dbReference>
<evidence type="ECO:0000256" key="3">
    <source>
        <dbReference type="ARBA" id="ARBA00023163"/>
    </source>
</evidence>
<dbReference type="InterPro" id="IPR014710">
    <property type="entry name" value="RmlC-like_jellyroll"/>
</dbReference>
<proteinExistence type="predicted"/>
<dbReference type="Gene3D" id="1.10.10.60">
    <property type="entry name" value="Homeodomain-like"/>
    <property type="match status" value="1"/>
</dbReference>
<dbReference type="Pfam" id="PF02311">
    <property type="entry name" value="AraC_binding"/>
    <property type="match status" value="1"/>
</dbReference>
<dbReference type="EMBL" id="BOOF01000036">
    <property type="protein sequence ID" value="GIH65003.1"/>
    <property type="molecule type" value="Genomic_DNA"/>
</dbReference>
<name>A0ABQ4GU87_9ACTN</name>
<keyword evidence="7" id="KW-1185">Reference proteome</keyword>
<keyword evidence="3" id="KW-0804">Transcription</keyword>
<evidence type="ECO:0000259" key="5">
    <source>
        <dbReference type="PROSITE" id="PS01124"/>
    </source>
</evidence>
<evidence type="ECO:0000313" key="6">
    <source>
        <dbReference type="EMBL" id="GIH65003.1"/>
    </source>
</evidence>
<dbReference type="InterPro" id="IPR050204">
    <property type="entry name" value="AraC_XylS_family_regulators"/>
</dbReference>
<evidence type="ECO:0000256" key="2">
    <source>
        <dbReference type="ARBA" id="ARBA00023125"/>
    </source>
</evidence>
<dbReference type="InterPro" id="IPR037923">
    <property type="entry name" value="HTH-like"/>
</dbReference>
<dbReference type="SMART" id="SM00342">
    <property type="entry name" value="HTH_ARAC"/>
    <property type="match status" value="1"/>
</dbReference>
<dbReference type="Proteomes" id="UP000660454">
    <property type="component" value="Unassembled WGS sequence"/>
</dbReference>
<dbReference type="SUPFAM" id="SSF51215">
    <property type="entry name" value="Regulatory protein AraC"/>
    <property type="match status" value="1"/>
</dbReference>
<evidence type="ECO:0000313" key="7">
    <source>
        <dbReference type="Proteomes" id="UP000660454"/>
    </source>
</evidence>
<evidence type="ECO:0000256" key="4">
    <source>
        <dbReference type="SAM" id="MobiDB-lite"/>
    </source>
</evidence>
<dbReference type="Pfam" id="PF12833">
    <property type="entry name" value="HTH_18"/>
    <property type="match status" value="1"/>
</dbReference>
<dbReference type="PROSITE" id="PS01124">
    <property type="entry name" value="HTH_ARAC_FAMILY_2"/>
    <property type="match status" value="1"/>
</dbReference>
<accession>A0ABQ4GU87</accession>
<evidence type="ECO:0000256" key="1">
    <source>
        <dbReference type="ARBA" id="ARBA00023015"/>
    </source>
</evidence>
<dbReference type="InterPro" id="IPR018060">
    <property type="entry name" value="HTH_AraC"/>
</dbReference>
<feature type="domain" description="HTH araC/xylS-type" evidence="5">
    <location>
        <begin position="195"/>
        <end position="292"/>
    </location>
</feature>
<dbReference type="InterPro" id="IPR009057">
    <property type="entry name" value="Homeodomain-like_sf"/>
</dbReference>
<dbReference type="Gene3D" id="2.60.120.10">
    <property type="entry name" value="Jelly Rolls"/>
    <property type="match status" value="1"/>
</dbReference>
<dbReference type="PANTHER" id="PTHR46796:SF2">
    <property type="entry name" value="TRANSCRIPTIONAL REGULATORY PROTEIN"/>
    <property type="match status" value="1"/>
</dbReference>
<sequence length="294" mass="32257">MRHESPDGGGGLRRHLPDGGTRPGHRLRFGSGAAGIERLEASLVGEGFATHRHDTYAIGMTLRGVQTFRYRGELRHCLPGEWHVLHPDEPHDGVAGTDEGFGYRIIYLDPSLVQEALGGAPLPFVADPVIGRRQADPALAACLRDIDEPLDEVERLTLTLRVVRTLVRHSSVRSSSEVGSARPGGRAPLALEALARVRDLIADDPTVRHTLAEFEQVSGLDRWTVARQFRVAFGTSPTRFRTMRQLDLARRMLREGVPLAGAAQLAGFADQAHMSRMFKRAYGLTPARWTAALA</sequence>
<feature type="region of interest" description="Disordered" evidence="4">
    <location>
        <begin position="1"/>
        <end position="26"/>
    </location>
</feature>
<dbReference type="PANTHER" id="PTHR46796">
    <property type="entry name" value="HTH-TYPE TRANSCRIPTIONAL ACTIVATOR RHAS-RELATED"/>
    <property type="match status" value="1"/>
</dbReference>
<protein>
    <submittedName>
        <fullName evidence="6">AraC family transcriptional regulator</fullName>
    </submittedName>
</protein>
<keyword evidence="2" id="KW-0238">DNA-binding</keyword>
<reference evidence="6 7" key="1">
    <citation type="submission" date="2021-01" db="EMBL/GenBank/DDBJ databases">
        <title>Whole genome shotgun sequence of Microbispora siamensis NBRC 104113.</title>
        <authorList>
            <person name="Komaki H."/>
            <person name="Tamura T."/>
        </authorList>
    </citation>
    <scope>NUCLEOTIDE SEQUENCE [LARGE SCALE GENOMIC DNA]</scope>
    <source>
        <strain evidence="6 7">NBRC 104113</strain>
    </source>
</reference>
<comment type="caution">
    <text evidence="6">The sequence shown here is derived from an EMBL/GenBank/DDBJ whole genome shotgun (WGS) entry which is preliminary data.</text>
</comment>
<organism evidence="6 7">
    <name type="scientific">Microbispora siamensis</name>
    <dbReference type="NCBI Taxonomy" id="564413"/>
    <lineage>
        <taxon>Bacteria</taxon>
        <taxon>Bacillati</taxon>
        <taxon>Actinomycetota</taxon>
        <taxon>Actinomycetes</taxon>
        <taxon>Streptosporangiales</taxon>
        <taxon>Streptosporangiaceae</taxon>
        <taxon>Microbispora</taxon>
    </lineage>
</organism>
<keyword evidence="1" id="KW-0805">Transcription regulation</keyword>
<gene>
    <name evidence="6" type="ORF">Msi02_58200</name>
</gene>